<sequence length="1100" mass="121154">MKKTHPVIPPNASAAVCIQTPGDHVVPISISVNYNLTKKPEPSAGADSRSRKVPEYRKFYLSYSIGGELEGKTEVFRHEVSVWSSTHNVMVTTPFLANVHAHPPIFTLWEIVRADTLPPNASPMHAPANIIARGGSKTVGAPGPRPSISHPRMPSPTLRPISLTNGGSITTFSTLGGFTNLHQASAMAPRGSASGQQLLQITLNQPDQSAIFHQTINIANTSQGVPEALSVLQKDPFSWLSLAPPDFLTSISKSALSRPVLGLLDPSTVQQQAVSDRPNPEWFKELPGPQPHHFDTVERTIALSRPNSPWLAKRRVPPHFALSDISVSNRPCSSHHGTLLPSPLATEIYRPMAALMTPSKEAARRIVTRVATPASPHHSASVSKTVGWAKDDDIPSTSVFSRRPQGKNRKGTKSDDQKKKAWREPRRHVPITTLQIKWDPLFLGQTSIETTLDTKRGCIDGIKNFKLTIRTGEKLLSVEQELALRPMSISVTQAEGMPAIPVPFQELDVKCSPVTARFSLFASPQVVFQTIKPTEARASTVYFQDSALLLPGLLGTDNLIDRLQHEPLKIEIHDRDTMIGGIIETGEYGVAEFDLSELTQGTTEVEMTASILPGPRLKHSRSGIPVGHWLATGAQLTIKISLLQPIKQRAKHGRLGTPGGVYGRVVIVAPSSAKAINAVRHIVNEVNASALGIACDGAKSLEAQLQEYRLSPVQRKDASLDLVCGYEIGDVSHRVLYLEGIATKGIKTLISTLSRSDFAIRIFNTPDQSFPTRQWTGLVPGLLRISLEPGLAEILGRAGTYLKGRTSHDCFEALGILNDIIHHHPIEEGGPVHVITPHITIRFPSSTHVDALVRAFGTVLGYGPDASGKEPDAGSWYKTGFPPRIPARAPYVQQWEVSKSDASNEKEDEEYYKDQDPGHYQHVVKMRTPTYNASLWAQMKQGILCARSRTQNCNEEYEEFLRNRFAEEFDFIKFNKTRHMRAPHFKRERAPHTGADVFNYSIQALSSCERQLSELRAAIAEDKDHIYAYGPVHILPPVDADSEKRNEEKANRAKFMTKEGFRVYKIKKPANVMQSNAVNTGDTFQERRVPLPSPGTAIRA</sequence>
<gene>
    <name evidence="2" type="ORF">SeLEV6574_g07041</name>
    <name evidence="3" type="ORF">SeMB42_g05214</name>
</gene>
<feature type="compositionally biased region" description="Basic and acidic residues" evidence="1">
    <location>
        <begin position="412"/>
        <end position="424"/>
    </location>
</feature>
<dbReference type="PANTHER" id="PTHR33667:SF7">
    <property type="entry name" value="RIKEN CDNA 1810020O05 GENE"/>
    <property type="match status" value="1"/>
</dbReference>
<organism evidence="3 4">
    <name type="scientific">Synchytrium endobioticum</name>
    <dbReference type="NCBI Taxonomy" id="286115"/>
    <lineage>
        <taxon>Eukaryota</taxon>
        <taxon>Fungi</taxon>
        <taxon>Fungi incertae sedis</taxon>
        <taxon>Chytridiomycota</taxon>
        <taxon>Chytridiomycota incertae sedis</taxon>
        <taxon>Chytridiomycetes</taxon>
        <taxon>Synchytriales</taxon>
        <taxon>Synchytriaceae</taxon>
        <taxon>Synchytrium</taxon>
    </lineage>
</organism>
<feature type="region of interest" description="Disordered" evidence="1">
    <location>
        <begin position="137"/>
        <end position="156"/>
    </location>
</feature>
<dbReference type="VEuPathDB" id="FungiDB:SeMB42_g05214"/>
<evidence type="ECO:0000313" key="3">
    <source>
        <dbReference type="EMBL" id="TPX42247.1"/>
    </source>
</evidence>
<dbReference type="AlphaFoldDB" id="A0A507CSV7"/>
<dbReference type="EMBL" id="QEAM01000452">
    <property type="protein sequence ID" value="TPX39701.1"/>
    <property type="molecule type" value="Genomic_DNA"/>
</dbReference>
<protein>
    <submittedName>
        <fullName evidence="3">Uncharacterized protein</fullName>
    </submittedName>
</protein>
<name>A0A507CSV7_9FUNG</name>
<feature type="region of interest" description="Disordered" evidence="1">
    <location>
        <begin position="393"/>
        <end position="426"/>
    </location>
</feature>
<dbReference type="PANTHER" id="PTHR33667">
    <property type="entry name" value="SI:DKEY-57N24.6"/>
    <property type="match status" value="1"/>
</dbReference>
<evidence type="ECO:0000313" key="4">
    <source>
        <dbReference type="Proteomes" id="UP000317494"/>
    </source>
</evidence>
<dbReference type="Proteomes" id="UP000317494">
    <property type="component" value="Unassembled WGS sequence"/>
</dbReference>
<evidence type="ECO:0000313" key="5">
    <source>
        <dbReference type="Proteomes" id="UP000320475"/>
    </source>
</evidence>
<dbReference type="Proteomes" id="UP000320475">
    <property type="component" value="Unassembled WGS sequence"/>
</dbReference>
<evidence type="ECO:0000313" key="2">
    <source>
        <dbReference type="EMBL" id="TPX39701.1"/>
    </source>
</evidence>
<evidence type="ECO:0000256" key="1">
    <source>
        <dbReference type="SAM" id="MobiDB-lite"/>
    </source>
</evidence>
<accession>A0A507CSV7</accession>
<dbReference type="STRING" id="286115.A0A507CSV7"/>
<dbReference type="OrthoDB" id="188352at2759"/>
<proteinExistence type="predicted"/>
<reference evidence="4 5" key="1">
    <citation type="journal article" date="2019" name="Sci. Rep.">
        <title>Comparative genomics of chytrid fungi reveal insights into the obligate biotrophic and pathogenic lifestyle of Synchytrium endobioticum.</title>
        <authorList>
            <person name="van de Vossenberg B.T.L.H."/>
            <person name="Warris S."/>
            <person name="Nguyen H.D.T."/>
            <person name="van Gent-Pelzer M.P.E."/>
            <person name="Joly D.L."/>
            <person name="van de Geest H.C."/>
            <person name="Bonants P.J.M."/>
            <person name="Smith D.S."/>
            <person name="Levesque C.A."/>
            <person name="van der Lee T.A.J."/>
        </authorList>
    </citation>
    <scope>NUCLEOTIDE SEQUENCE [LARGE SCALE GENOMIC DNA]</scope>
    <source>
        <strain evidence="2 5">LEV6574</strain>
        <strain evidence="3 4">MB42</strain>
    </source>
</reference>
<keyword evidence="4" id="KW-1185">Reference proteome</keyword>
<comment type="caution">
    <text evidence="3">The sequence shown here is derived from an EMBL/GenBank/DDBJ whole genome shotgun (WGS) entry which is preliminary data.</text>
</comment>
<feature type="region of interest" description="Disordered" evidence="1">
    <location>
        <begin position="1078"/>
        <end position="1100"/>
    </location>
</feature>
<dbReference type="EMBL" id="QEAN01000239">
    <property type="protein sequence ID" value="TPX42247.1"/>
    <property type="molecule type" value="Genomic_DNA"/>
</dbReference>